<comment type="caution">
    <text evidence="2">The sequence shown here is derived from an EMBL/GenBank/DDBJ whole genome shotgun (WGS) entry which is preliminary data.</text>
</comment>
<dbReference type="AlphaFoldDB" id="A0A1D3D6T7"/>
<feature type="region of interest" description="Disordered" evidence="1">
    <location>
        <begin position="77"/>
        <end position="107"/>
    </location>
</feature>
<sequence length="136" mass="15085">MGEAEESPAGRGRFRADVEGGCGCTQARCSYRGMGREEARATAVTQTQQAKEECKGRGRSLSVLLLLQQDEASCSASAREEGGEAGGALQSNHCERHPRRGAAESYCRRRSKTDSSHWWKRHRLFLGWEDAQDQRP</sequence>
<reference evidence="2 3" key="1">
    <citation type="journal article" date="2016" name="BMC Genomics">
        <title>Comparative genomics reveals Cyclospora cayetanensis possesses coccidia-like metabolism and invasion components but unique surface antigens.</title>
        <authorList>
            <person name="Liu S."/>
            <person name="Wang L."/>
            <person name="Zheng H."/>
            <person name="Xu Z."/>
            <person name="Roellig D.M."/>
            <person name="Li N."/>
            <person name="Frace M.A."/>
            <person name="Tang K."/>
            <person name="Arrowood M.J."/>
            <person name="Moss D.M."/>
            <person name="Zhang L."/>
            <person name="Feng Y."/>
            <person name="Xiao L."/>
        </authorList>
    </citation>
    <scope>NUCLEOTIDE SEQUENCE [LARGE SCALE GENOMIC DNA]</scope>
    <source>
        <strain evidence="2 3">CHN_HEN01</strain>
    </source>
</reference>
<evidence type="ECO:0000313" key="2">
    <source>
        <dbReference type="EMBL" id="OEH79171.1"/>
    </source>
</evidence>
<evidence type="ECO:0000313" key="3">
    <source>
        <dbReference type="Proteomes" id="UP000095192"/>
    </source>
</evidence>
<organism evidence="2 3">
    <name type="scientific">Cyclospora cayetanensis</name>
    <dbReference type="NCBI Taxonomy" id="88456"/>
    <lineage>
        <taxon>Eukaryota</taxon>
        <taxon>Sar</taxon>
        <taxon>Alveolata</taxon>
        <taxon>Apicomplexa</taxon>
        <taxon>Conoidasida</taxon>
        <taxon>Coccidia</taxon>
        <taxon>Eucoccidiorida</taxon>
        <taxon>Eimeriorina</taxon>
        <taxon>Eimeriidae</taxon>
        <taxon>Cyclospora</taxon>
    </lineage>
</organism>
<dbReference type="EMBL" id="JROU02000464">
    <property type="protein sequence ID" value="OEH79171.1"/>
    <property type="molecule type" value="Genomic_DNA"/>
</dbReference>
<evidence type="ECO:0000256" key="1">
    <source>
        <dbReference type="SAM" id="MobiDB-lite"/>
    </source>
</evidence>
<dbReference type="VEuPathDB" id="ToxoDB:cyc_01474"/>
<name>A0A1D3D6T7_9EIME</name>
<dbReference type="Proteomes" id="UP000095192">
    <property type="component" value="Unassembled WGS sequence"/>
</dbReference>
<keyword evidence="3" id="KW-1185">Reference proteome</keyword>
<dbReference type="InParanoid" id="A0A1D3D6T7"/>
<accession>A0A1D3D6T7</accession>
<gene>
    <name evidence="2" type="ORF">cyc_01474</name>
</gene>
<protein>
    <submittedName>
        <fullName evidence="2">Uncharacterized protein</fullName>
    </submittedName>
</protein>
<proteinExistence type="predicted"/>